<dbReference type="Proteomes" id="UP000663829">
    <property type="component" value="Unassembled WGS sequence"/>
</dbReference>
<proteinExistence type="predicted"/>
<dbReference type="SUPFAM" id="SSF52200">
    <property type="entry name" value="Toll/Interleukin receptor TIR domain"/>
    <property type="match status" value="1"/>
</dbReference>
<reference evidence="3" key="1">
    <citation type="submission" date="2021-02" db="EMBL/GenBank/DDBJ databases">
        <authorList>
            <person name="Nowell W R."/>
        </authorList>
    </citation>
    <scope>NUCLEOTIDE SEQUENCE</scope>
</reference>
<evidence type="ECO:0000313" key="5">
    <source>
        <dbReference type="Proteomes" id="UP000663829"/>
    </source>
</evidence>
<dbReference type="Pfam" id="PF13676">
    <property type="entry name" value="TIR_2"/>
    <property type="match status" value="1"/>
</dbReference>
<dbReference type="PANTHER" id="PTHR46270:SF2">
    <property type="entry name" value="TIR DOMAIN-CONTAINING PROTEIN"/>
    <property type="match status" value="1"/>
</dbReference>
<dbReference type="EMBL" id="CAJNOQ010008029">
    <property type="protein sequence ID" value="CAF1186220.1"/>
    <property type="molecule type" value="Genomic_DNA"/>
</dbReference>
<feature type="domain" description="TIR" evidence="2">
    <location>
        <begin position="351"/>
        <end position="475"/>
    </location>
</feature>
<keyword evidence="1" id="KW-0175">Coiled coil</keyword>
<evidence type="ECO:0000313" key="4">
    <source>
        <dbReference type="EMBL" id="CAF3950477.1"/>
    </source>
</evidence>
<gene>
    <name evidence="3" type="ORF">GPM918_LOCUS22961</name>
    <name evidence="4" type="ORF">SRO942_LOCUS22960</name>
</gene>
<dbReference type="InterPro" id="IPR016024">
    <property type="entry name" value="ARM-type_fold"/>
</dbReference>
<comment type="caution">
    <text evidence="3">The sequence shown here is derived from an EMBL/GenBank/DDBJ whole genome shotgun (WGS) entry which is preliminary data.</text>
</comment>
<dbReference type="SMART" id="SM00255">
    <property type="entry name" value="TIR"/>
    <property type="match status" value="1"/>
</dbReference>
<organism evidence="3 5">
    <name type="scientific">Didymodactylos carnosus</name>
    <dbReference type="NCBI Taxonomy" id="1234261"/>
    <lineage>
        <taxon>Eukaryota</taxon>
        <taxon>Metazoa</taxon>
        <taxon>Spiralia</taxon>
        <taxon>Gnathifera</taxon>
        <taxon>Rotifera</taxon>
        <taxon>Eurotatoria</taxon>
        <taxon>Bdelloidea</taxon>
        <taxon>Philodinida</taxon>
        <taxon>Philodinidae</taxon>
        <taxon>Didymodactylos</taxon>
    </lineage>
</organism>
<evidence type="ECO:0000256" key="1">
    <source>
        <dbReference type="SAM" id="Coils"/>
    </source>
</evidence>
<dbReference type="Gene3D" id="3.40.50.10140">
    <property type="entry name" value="Toll/interleukin-1 receptor homology (TIR) domain"/>
    <property type="match status" value="1"/>
</dbReference>
<evidence type="ECO:0000259" key="2">
    <source>
        <dbReference type="PROSITE" id="PS50104"/>
    </source>
</evidence>
<keyword evidence="5" id="KW-1185">Reference proteome</keyword>
<dbReference type="InterPro" id="IPR035897">
    <property type="entry name" value="Toll_tir_struct_dom_sf"/>
</dbReference>
<evidence type="ECO:0000313" key="3">
    <source>
        <dbReference type="EMBL" id="CAF1186220.1"/>
    </source>
</evidence>
<dbReference type="OrthoDB" id="9978456at2759"/>
<name>A0A814VCC7_9BILA</name>
<sequence>MNMSLTLLTALRELGHGDEKMLRACFDEMMSKATADDNEYLREIVDVLIETNFSCVRVIDHPIFIRIRNTFVDILQKPVDDFRLLCRIGQLFSRMADHVDDKNIYLFQKLFTDATIIQCLSRQLSSVSLTSHANLISGIEHMIDAYQKFQRDRPDIQDNPILSSLIMPIVNFVKSAEYKASFFGLSPKQDEVTSFQKLILVTCPKYIVSFWCKRQEEVARSAAEETLSRSLEILQHFLPLIDDWKESVIWCLIQHDQIKTEFVRQAKGLSLLIQCTTESQFDPAKVQLPALEIIMSLTFNDEAKTCIKQNNKFVQYVQTVLSASSTRDLQKVANGILWRLFSKDGKTEGEFQYDIMISYSHKDKEICHRIHKALVADKFRVWIDLEEMHGAIIQAMAQAIEQSRYVLICISENYYLSPYCQAEAQYAFEKRRGLVPLRVQSGYKAEGWLAFITSCRIYVDFMKIDFDIAYTQLVSEFHQKEVDGKGSSVISSRSNVTDAPVVRKNRSRNLQCGGNHFSLDGNCPMVQKHRQELNKEVKQAIRNGDLNYNTHLEQIKQVKKSNEYQYDVNAFPPLIKMDRNIENRWNTQKTDSSNNTNKNEVADVLKEINKNLEMMNKKLDNQKRTIGRNEGNIRLNKLVTSELLTTMANLVEEVVLPLLKLVMKDEAVMIKKTEGYAKRFISMEENLRLNYKFDIETETDETNYINSPSLSETVKVNPNPVTTSSVMVVDDEIETAEKTST</sequence>
<dbReference type="PROSITE" id="PS50104">
    <property type="entry name" value="TIR"/>
    <property type="match status" value="1"/>
</dbReference>
<dbReference type="EMBL" id="CAJOBC010008030">
    <property type="protein sequence ID" value="CAF3950477.1"/>
    <property type="molecule type" value="Genomic_DNA"/>
</dbReference>
<accession>A0A814VCC7</accession>
<dbReference type="PANTHER" id="PTHR46270">
    <property type="entry name" value="ARMADILLO-TYPE FOLD-RELATED"/>
    <property type="match status" value="1"/>
</dbReference>
<dbReference type="GO" id="GO:0007165">
    <property type="term" value="P:signal transduction"/>
    <property type="evidence" value="ECO:0007669"/>
    <property type="project" value="InterPro"/>
</dbReference>
<protein>
    <recommendedName>
        <fullName evidence="2">TIR domain-containing protein</fullName>
    </recommendedName>
</protein>
<dbReference type="SUPFAM" id="SSF48371">
    <property type="entry name" value="ARM repeat"/>
    <property type="match status" value="1"/>
</dbReference>
<dbReference type="AlphaFoldDB" id="A0A814VCC7"/>
<dbReference type="Proteomes" id="UP000681722">
    <property type="component" value="Unassembled WGS sequence"/>
</dbReference>
<dbReference type="InterPro" id="IPR000157">
    <property type="entry name" value="TIR_dom"/>
</dbReference>
<feature type="coiled-coil region" evidence="1">
    <location>
        <begin position="598"/>
        <end position="625"/>
    </location>
</feature>